<feature type="region of interest" description="Disordered" evidence="2">
    <location>
        <begin position="20"/>
        <end position="43"/>
    </location>
</feature>
<gene>
    <name evidence="3" type="ORF">GNLVRS02_ARAD1D39710g</name>
</gene>
<organism evidence="3">
    <name type="scientific">Blastobotrys adeninivorans</name>
    <name type="common">Yeast</name>
    <name type="synonym">Arxula adeninivorans</name>
    <dbReference type="NCBI Taxonomy" id="409370"/>
    <lineage>
        <taxon>Eukaryota</taxon>
        <taxon>Fungi</taxon>
        <taxon>Dikarya</taxon>
        <taxon>Ascomycota</taxon>
        <taxon>Saccharomycotina</taxon>
        <taxon>Dipodascomycetes</taxon>
        <taxon>Dipodascales</taxon>
        <taxon>Trichomonascaceae</taxon>
        <taxon>Blastobotrys</taxon>
    </lineage>
</organism>
<dbReference type="GO" id="GO:0006508">
    <property type="term" value="P:proteolysis"/>
    <property type="evidence" value="ECO:0007669"/>
    <property type="project" value="UniProtKB-KW"/>
</dbReference>
<dbReference type="InterPro" id="IPR001948">
    <property type="entry name" value="Peptidase_M18"/>
</dbReference>
<dbReference type="PRINTS" id="PR00932">
    <property type="entry name" value="AMINO1PTASE"/>
</dbReference>
<dbReference type="AlphaFoldDB" id="A0A060TD06"/>
<sequence>MLLDWQSLLQSPFNPETQMTPIIGLASSGDGSQTDEPTATEKQSPMVGKHDIRLLRAIAKNIDVPLASIIQLELELFDSQRGVIGGLDQEFLFCPRLDDKLCSYAAIMGLINSGGSRDAISMVALFDDEEIGSLLRQGAKGHLVEMVVDRILRKASPDVKSLTYSNSFFVSSDVTHAVNPNFTNAYLESHMPKLNTGMVVKLDPNGHTTSNSISTALAEAIARKAELELQYFHIRNDSRSGGTIGPALSSATGMRAVDCGIPQLSMHSVRATTGTQDLGLGIKFFTSFFDNWTSIDGHFKKGGL</sequence>
<dbReference type="SUPFAM" id="SSF53187">
    <property type="entry name" value="Zn-dependent exopeptidases"/>
    <property type="match status" value="1"/>
</dbReference>
<keyword evidence="1" id="KW-0862">Zinc</keyword>
<keyword evidence="1" id="KW-0378">Hydrolase</keyword>
<dbReference type="GO" id="GO:0008270">
    <property type="term" value="F:zinc ion binding"/>
    <property type="evidence" value="ECO:0007669"/>
    <property type="project" value="InterPro"/>
</dbReference>
<dbReference type="EMBL" id="HG937694">
    <property type="protein sequence ID" value="CDP38664.1"/>
    <property type="molecule type" value="Genomic_DNA"/>
</dbReference>
<evidence type="ECO:0000256" key="2">
    <source>
        <dbReference type="SAM" id="MobiDB-lite"/>
    </source>
</evidence>
<reference evidence="3" key="2">
    <citation type="submission" date="2014-06" db="EMBL/GenBank/DDBJ databases">
        <title>The complete genome of Blastobotrys (Arxula) adeninivorans LS3 - a yeast of biotechnological interest.</title>
        <authorList>
            <person name="Kunze G."/>
            <person name="Gaillardin C."/>
            <person name="Czernicka M."/>
            <person name="Durrens P."/>
            <person name="Martin T."/>
            <person name="Boer E."/>
            <person name="Gabaldon T."/>
            <person name="Cruz J."/>
            <person name="Talla E."/>
            <person name="Marck C."/>
            <person name="Goffeau A."/>
            <person name="Barbe V."/>
            <person name="Baret P."/>
            <person name="Baronian K."/>
            <person name="Beier S."/>
            <person name="Bleykasten C."/>
            <person name="Bode R."/>
            <person name="Casaregola S."/>
            <person name="Despons L."/>
            <person name="Fairhead C."/>
            <person name="Giersberg M."/>
            <person name="Gierski P."/>
            <person name="Hahnel U."/>
            <person name="Hartmann A."/>
            <person name="Jankowska D."/>
            <person name="Jubin C."/>
            <person name="Jung P."/>
            <person name="Lafontaine I."/>
            <person name="Leh-Louis V."/>
            <person name="Lemaire M."/>
            <person name="Marcet-Houben M."/>
            <person name="Mascher M."/>
            <person name="Morel G."/>
            <person name="Richard G.-F."/>
            <person name="Riechen J."/>
            <person name="Sacerdot C."/>
            <person name="Sarkar A."/>
            <person name="Savel G."/>
            <person name="Schacherer J."/>
            <person name="Sherman D."/>
            <person name="Straub M.-L."/>
            <person name="Stein N."/>
            <person name="Thierry A."/>
            <person name="Trautwein-Schult A."/>
            <person name="Westhof E."/>
            <person name="Worch S."/>
            <person name="Dujon B."/>
            <person name="Souciet J.-L."/>
            <person name="Wincker P."/>
            <person name="Scholz U."/>
            <person name="Neuveglise N."/>
        </authorList>
    </citation>
    <scope>NUCLEOTIDE SEQUENCE</scope>
    <source>
        <strain evidence="3">LS3</strain>
    </source>
</reference>
<accession>A0A060TD06</accession>
<proteinExistence type="inferred from homology"/>
<dbReference type="Gene3D" id="3.40.630.10">
    <property type="entry name" value="Zn peptidases"/>
    <property type="match status" value="1"/>
</dbReference>
<comment type="similarity">
    <text evidence="1">Belongs to the peptidase M18 family.</text>
</comment>
<dbReference type="Pfam" id="PF02127">
    <property type="entry name" value="Peptidase_M18"/>
    <property type="match status" value="1"/>
</dbReference>
<dbReference type="PANTHER" id="PTHR28570">
    <property type="entry name" value="ASPARTYL AMINOPEPTIDASE"/>
    <property type="match status" value="1"/>
</dbReference>
<dbReference type="PhylomeDB" id="A0A060TD06"/>
<keyword evidence="1" id="KW-0479">Metal-binding</keyword>
<feature type="compositionally biased region" description="Polar residues" evidence="2">
    <location>
        <begin position="29"/>
        <end position="43"/>
    </location>
</feature>
<dbReference type="GO" id="GO:0000324">
    <property type="term" value="C:fungal-type vacuole"/>
    <property type="evidence" value="ECO:0007669"/>
    <property type="project" value="TreeGrafter"/>
</dbReference>
<evidence type="ECO:0000313" key="3">
    <source>
        <dbReference type="EMBL" id="CDP38664.1"/>
    </source>
</evidence>
<reference evidence="3" key="1">
    <citation type="submission" date="2014-02" db="EMBL/GenBank/DDBJ databases">
        <authorList>
            <person name="Genoscope - CEA"/>
        </authorList>
    </citation>
    <scope>NUCLEOTIDE SEQUENCE</scope>
    <source>
        <strain evidence="3">LS3</strain>
    </source>
</reference>
<protein>
    <submittedName>
        <fullName evidence="3">ARAD1D39710p</fullName>
    </submittedName>
</protein>
<dbReference type="GO" id="GO:0070006">
    <property type="term" value="F:metalloaminopeptidase activity"/>
    <property type="evidence" value="ECO:0007669"/>
    <property type="project" value="TreeGrafter"/>
</dbReference>
<name>A0A060TD06_BLAAD</name>
<keyword evidence="1" id="KW-0645">Protease</keyword>
<evidence type="ECO:0000256" key="1">
    <source>
        <dbReference type="RuleBase" id="RU004386"/>
    </source>
</evidence>
<keyword evidence="1" id="KW-0482">Metalloprotease</keyword>
<dbReference type="PANTHER" id="PTHR28570:SF4">
    <property type="entry name" value="VACUOLAR AMINOPEPTIDASE 1"/>
    <property type="match status" value="1"/>
</dbReference>
<keyword evidence="1" id="KW-0031">Aminopeptidase</keyword>